<dbReference type="RefSeq" id="WP_166279996.1">
    <property type="nucleotide sequence ID" value="NZ_JAANNP010000002.1"/>
</dbReference>
<evidence type="ECO:0000259" key="1">
    <source>
        <dbReference type="Pfam" id="PF13649"/>
    </source>
</evidence>
<sequence>MSTEAAVRWDGAAYSLANAHHRAFDEEFLAPLGLRAGLRVLDVGCGTGELPERIAGIVASGTTGTPVTAVPAGEVVGVEPDPSNFAVADRRARPGLRFVQARAQDLAAAVGGGPSFDVVLSVAALHWIPGADHPRVLAQMASVLRPDGLLRLDLGGSGQIERPREVLDALARRHGLPEAPWHFPTAADHAELLAGAGFSLDGGWARLLRQRRAFPGAADLRLWLRSQVLPAYLRGVDDAAAAQFTAEAEARCLQELRRDDGSYDQDYVRLDVLARRH</sequence>
<keyword evidence="2" id="KW-0808">Transferase</keyword>
<protein>
    <submittedName>
        <fullName evidence="2">Class I SAM-dependent methyltransferase</fullName>
    </submittedName>
</protein>
<dbReference type="GO" id="GO:0032259">
    <property type="term" value="P:methylation"/>
    <property type="evidence" value="ECO:0007669"/>
    <property type="project" value="UniProtKB-KW"/>
</dbReference>
<proteinExistence type="predicted"/>
<name>A0ABX0GRM7_9ACTN</name>
<comment type="caution">
    <text evidence="2">The sequence shown here is derived from an EMBL/GenBank/DDBJ whole genome shotgun (WGS) entry which is preliminary data.</text>
</comment>
<keyword evidence="3" id="KW-1185">Reference proteome</keyword>
<dbReference type="CDD" id="cd02440">
    <property type="entry name" value="AdoMet_MTases"/>
    <property type="match status" value="1"/>
</dbReference>
<dbReference type="Gene3D" id="3.40.50.150">
    <property type="entry name" value="Vaccinia Virus protein VP39"/>
    <property type="match status" value="1"/>
</dbReference>
<dbReference type="InterPro" id="IPR029063">
    <property type="entry name" value="SAM-dependent_MTases_sf"/>
</dbReference>
<gene>
    <name evidence="2" type="ORF">G9H71_06920</name>
</gene>
<evidence type="ECO:0000313" key="3">
    <source>
        <dbReference type="Proteomes" id="UP000800981"/>
    </source>
</evidence>
<evidence type="ECO:0000313" key="2">
    <source>
        <dbReference type="EMBL" id="NHC13512.1"/>
    </source>
</evidence>
<organism evidence="2 3">
    <name type="scientific">Motilibacter deserti</name>
    <dbReference type="NCBI Taxonomy" id="2714956"/>
    <lineage>
        <taxon>Bacteria</taxon>
        <taxon>Bacillati</taxon>
        <taxon>Actinomycetota</taxon>
        <taxon>Actinomycetes</taxon>
        <taxon>Motilibacterales</taxon>
        <taxon>Motilibacteraceae</taxon>
        <taxon>Motilibacter</taxon>
    </lineage>
</organism>
<dbReference type="GO" id="GO:0008168">
    <property type="term" value="F:methyltransferase activity"/>
    <property type="evidence" value="ECO:0007669"/>
    <property type="project" value="UniProtKB-KW"/>
</dbReference>
<dbReference type="PANTHER" id="PTHR43464:SF82">
    <property type="entry name" value="METHYLTRANSFERASE DOMAIN-CONTAINING PROTEIN"/>
    <property type="match status" value="1"/>
</dbReference>
<dbReference type="EMBL" id="JAANNP010000002">
    <property type="protein sequence ID" value="NHC13512.1"/>
    <property type="molecule type" value="Genomic_DNA"/>
</dbReference>
<feature type="domain" description="Methyltransferase" evidence="1">
    <location>
        <begin position="40"/>
        <end position="148"/>
    </location>
</feature>
<dbReference type="InterPro" id="IPR041698">
    <property type="entry name" value="Methyltransf_25"/>
</dbReference>
<dbReference type="SUPFAM" id="SSF53335">
    <property type="entry name" value="S-adenosyl-L-methionine-dependent methyltransferases"/>
    <property type="match status" value="1"/>
</dbReference>
<accession>A0ABX0GRM7</accession>
<dbReference type="Pfam" id="PF13649">
    <property type="entry name" value="Methyltransf_25"/>
    <property type="match status" value="1"/>
</dbReference>
<dbReference type="PANTHER" id="PTHR43464">
    <property type="entry name" value="METHYLTRANSFERASE"/>
    <property type="match status" value="1"/>
</dbReference>
<reference evidence="2 3" key="1">
    <citation type="submission" date="2020-03" db="EMBL/GenBank/DDBJ databases">
        <title>Two novel Motilibacter sp.</title>
        <authorList>
            <person name="Liu S."/>
        </authorList>
    </citation>
    <scope>NUCLEOTIDE SEQUENCE [LARGE SCALE GENOMIC DNA]</scope>
    <source>
        <strain evidence="2 3">E257</strain>
    </source>
</reference>
<keyword evidence="2" id="KW-0489">Methyltransferase</keyword>
<dbReference type="Proteomes" id="UP000800981">
    <property type="component" value="Unassembled WGS sequence"/>
</dbReference>